<proteinExistence type="predicted"/>
<keyword evidence="3" id="KW-1185">Reference proteome</keyword>
<dbReference type="AlphaFoldDB" id="A0A4Y2H0Z2"/>
<evidence type="ECO:0000256" key="1">
    <source>
        <dbReference type="SAM" id="MobiDB-lite"/>
    </source>
</evidence>
<dbReference type="Proteomes" id="UP000499080">
    <property type="component" value="Unassembled WGS sequence"/>
</dbReference>
<reference evidence="2 3" key="1">
    <citation type="journal article" date="2019" name="Sci. Rep.">
        <title>Orb-weaving spider Araneus ventricosus genome elucidates the spidroin gene catalogue.</title>
        <authorList>
            <person name="Kono N."/>
            <person name="Nakamura H."/>
            <person name="Ohtoshi R."/>
            <person name="Moran D.A.P."/>
            <person name="Shinohara A."/>
            <person name="Yoshida Y."/>
            <person name="Fujiwara M."/>
            <person name="Mori M."/>
            <person name="Tomita M."/>
            <person name="Arakawa K."/>
        </authorList>
    </citation>
    <scope>NUCLEOTIDE SEQUENCE [LARGE SCALE GENOMIC DNA]</scope>
</reference>
<sequence length="278" mass="31091">MLPLAPPRPSFTSSSRSLVWEADVTLSGLISKLTGIRSSVLTSEQSSSAAMESKRASIFAVFSLFCLVGIHAKIVYINGTEVVNEKVTIHNVTTKPPVRAWYSVFNPRNISNHSGHLTSVHRKDDTEEKEVRKEVEKFQDPNQEESQNDTLATRDTTLLSSLRGIWSDLSPMLTVLSTFIGIFLMFVILESPLSPLPVPPLPHSPVGPYPPTNMYPFGIPPPRNYYGVGYVSPPRHASYRNPRYLRRNNTTLDEVLEKLEKGLQALRSEDLWKSLSSL</sequence>
<name>A0A4Y2H0Z2_ARAVE</name>
<comment type="caution">
    <text evidence="2">The sequence shown here is derived from an EMBL/GenBank/DDBJ whole genome shotgun (WGS) entry which is preliminary data.</text>
</comment>
<dbReference type="EMBL" id="BGPR01001633">
    <property type="protein sequence ID" value="GBM58408.1"/>
    <property type="molecule type" value="Genomic_DNA"/>
</dbReference>
<evidence type="ECO:0000313" key="2">
    <source>
        <dbReference type="EMBL" id="GBM58408.1"/>
    </source>
</evidence>
<gene>
    <name evidence="2" type="ORF">AVEN_63770_1</name>
</gene>
<evidence type="ECO:0000313" key="3">
    <source>
        <dbReference type="Proteomes" id="UP000499080"/>
    </source>
</evidence>
<organism evidence="2 3">
    <name type="scientific">Araneus ventricosus</name>
    <name type="common">Orbweaver spider</name>
    <name type="synonym">Epeira ventricosa</name>
    <dbReference type="NCBI Taxonomy" id="182803"/>
    <lineage>
        <taxon>Eukaryota</taxon>
        <taxon>Metazoa</taxon>
        <taxon>Ecdysozoa</taxon>
        <taxon>Arthropoda</taxon>
        <taxon>Chelicerata</taxon>
        <taxon>Arachnida</taxon>
        <taxon>Araneae</taxon>
        <taxon>Araneomorphae</taxon>
        <taxon>Entelegynae</taxon>
        <taxon>Araneoidea</taxon>
        <taxon>Araneidae</taxon>
        <taxon>Araneus</taxon>
    </lineage>
</organism>
<feature type="compositionally biased region" description="Basic and acidic residues" evidence="1">
    <location>
        <begin position="121"/>
        <end position="139"/>
    </location>
</feature>
<feature type="region of interest" description="Disordered" evidence="1">
    <location>
        <begin position="115"/>
        <end position="152"/>
    </location>
</feature>
<dbReference type="OrthoDB" id="6432150at2759"/>
<protein>
    <submittedName>
        <fullName evidence="2">Uncharacterized protein</fullName>
    </submittedName>
</protein>
<accession>A0A4Y2H0Z2</accession>